<feature type="transmembrane region" description="Helical" evidence="1">
    <location>
        <begin position="48"/>
        <end position="67"/>
    </location>
</feature>
<reference evidence="2" key="1">
    <citation type="submission" date="2021-05" db="EMBL/GenBank/DDBJ databases">
        <title>The genome of the haptophyte Pavlova lutheri (Diacronema luteri, Pavlovales) - a model for lipid biosynthesis in eukaryotic algae.</title>
        <authorList>
            <person name="Hulatt C.J."/>
            <person name="Posewitz M.C."/>
        </authorList>
    </citation>
    <scope>NUCLEOTIDE SEQUENCE</scope>
    <source>
        <strain evidence="2">NIVA-4/92</strain>
    </source>
</reference>
<dbReference type="AlphaFoldDB" id="A0A8J5XK72"/>
<feature type="transmembrane region" description="Helical" evidence="1">
    <location>
        <begin position="73"/>
        <end position="94"/>
    </location>
</feature>
<sequence length="154" mass="16022">MGPRGSQLAGPQQVLRWPEARRMLVGVAVAVCLPAGYALCDLEFRRRFFAPVALGAPVALLGALGAAGASARLLHVFALDAVALAMGWSCYMFVTLRGARSGIAPAAAPAWAVATGVSAAAWLVAALLGRLVRARLVGTLVVERRAGYDNIELL</sequence>
<dbReference type="Proteomes" id="UP000751190">
    <property type="component" value="Unassembled WGS sequence"/>
</dbReference>
<proteinExistence type="predicted"/>
<comment type="caution">
    <text evidence="2">The sequence shown here is derived from an EMBL/GenBank/DDBJ whole genome shotgun (WGS) entry which is preliminary data.</text>
</comment>
<keyword evidence="3" id="KW-1185">Reference proteome</keyword>
<accession>A0A8J5XK72</accession>
<name>A0A8J5XK72_DIALT</name>
<evidence type="ECO:0000313" key="3">
    <source>
        <dbReference type="Proteomes" id="UP000751190"/>
    </source>
</evidence>
<keyword evidence="1" id="KW-0472">Membrane</keyword>
<feature type="transmembrane region" description="Helical" evidence="1">
    <location>
        <begin position="106"/>
        <end position="128"/>
    </location>
</feature>
<keyword evidence="1" id="KW-0812">Transmembrane</keyword>
<organism evidence="2 3">
    <name type="scientific">Diacronema lutheri</name>
    <name type="common">Unicellular marine alga</name>
    <name type="synonym">Monochrysis lutheri</name>
    <dbReference type="NCBI Taxonomy" id="2081491"/>
    <lineage>
        <taxon>Eukaryota</taxon>
        <taxon>Haptista</taxon>
        <taxon>Haptophyta</taxon>
        <taxon>Pavlovophyceae</taxon>
        <taxon>Pavlovales</taxon>
        <taxon>Pavlovaceae</taxon>
        <taxon>Diacronema</taxon>
    </lineage>
</organism>
<protein>
    <submittedName>
        <fullName evidence="2">Uncharacterized protein</fullName>
    </submittedName>
</protein>
<keyword evidence="1" id="KW-1133">Transmembrane helix</keyword>
<gene>
    <name evidence="2" type="ORF">KFE25_004443</name>
</gene>
<evidence type="ECO:0000256" key="1">
    <source>
        <dbReference type="SAM" id="Phobius"/>
    </source>
</evidence>
<evidence type="ECO:0000313" key="2">
    <source>
        <dbReference type="EMBL" id="KAG8460195.1"/>
    </source>
</evidence>
<dbReference type="EMBL" id="JAGTXO010000034">
    <property type="protein sequence ID" value="KAG8460195.1"/>
    <property type="molecule type" value="Genomic_DNA"/>
</dbReference>
<feature type="transmembrane region" description="Helical" evidence="1">
    <location>
        <begin position="20"/>
        <end position="39"/>
    </location>
</feature>